<keyword evidence="1" id="KW-1133">Transmembrane helix</keyword>
<feature type="transmembrane region" description="Helical" evidence="1">
    <location>
        <begin position="34"/>
        <end position="52"/>
    </location>
</feature>
<accession>A0A4R7FGS8</accession>
<keyword evidence="1" id="KW-0472">Membrane</keyword>
<dbReference type="RefSeq" id="WP_162850876.1">
    <property type="nucleotide sequence ID" value="NZ_BAAARP010000001.1"/>
</dbReference>
<proteinExistence type="predicted"/>
<protein>
    <submittedName>
        <fullName evidence="2">Uncharacterized protein</fullName>
    </submittedName>
</protein>
<evidence type="ECO:0000313" key="2">
    <source>
        <dbReference type="EMBL" id="TDS75945.1"/>
    </source>
</evidence>
<sequence length="56" mass="5555">MGPAWGIAVVGMLAVLLVVFVLRIKALGEGSGRMIAIGVIVGLALVGVGLLGQQLG</sequence>
<evidence type="ECO:0000256" key="1">
    <source>
        <dbReference type="SAM" id="Phobius"/>
    </source>
</evidence>
<reference evidence="2 3" key="1">
    <citation type="submission" date="2019-03" db="EMBL/GenBank/DDBJ databases">
        <title>Genomic Encyclopedia of Archaeal and Bacterial Type Strains, Phase II (KMG-II): from individual species to whole genera.</title>
        <authorList>
            <person name="Goeker M."/>
        </authorList>
    </citation>
    <scope>NUCLEOTIDE SEQUENCE [LARGE SCALE GENOMIC DNA]</scope>
    <source>
        <strain evidence="2 3">DSM 24782</strain>
    </source>
</reference>
<comment type="caution">
    <text evidence="2">The sequence shown here is derived from an EMBL/GenBank/DDBJ whole genome shotgun (WGS) entry which is preliminary data.</text>
</comment>
<organism evidence="2 3">
    <name type="scientific">Amnibacterium kyonggiense</name>
    <dbReference type="NCBI Taxonomy" id="595671"/>
    <lineage>
        <taxon>Bacteria</taxon>
        <taxon>Bacillati</taxon>
        <taxon>Actinomycetota</taxon>
        <taxon>Actinomycetes</taxon>
        <taxon>Micrococcales</taxon>
        <taxon>Microbacteriaceae</taxon>
        <taxon>Amnibacterium</taxon>
    </lineage>
</organism>
<dbReference type="Proteomes" id="UP000295344">
    <property type="component" value="Unassembled WGS sequence"/>
</dbReference>
<keyword evidence="3" id="KW-1185">Reference proteome</keyword>
<evidence type="ECO:0000313" key="3">
    <source>
        <dbReference type="Proteomes" id="UP000295344"/>
    </source>
</evidence>
<dbReference type="EMBL" id="SOAM01000003">
    <property type="protein sequence ID" value="TDS75945.1"/>
    <property type="molecule type" value="Genomic_DNA"/>
</dbReference>
<keyword evidence="1" id="KW-0812">Transmembrane</keyword>
<gene>
    <name evidence="2" type="ORF">CLV52_3058</name>
</gene>
<dbReference type="AlphaFoldDB" id="A0A4R7FGS8"/>
<name>A0A4R7FGS8_9MICO</name>
<feature type="transmembrane region" description="Helical" evidence="1">
    <location>
        <begin position="6"/>
        <end position="22"/>
    </location>
</feature>